<evidence type="ECO:0000313" key="2">
    <source>
        <dbReference type="Proteomes" id="UP000677913"/>
    </source>
</evidence>
<keyword evidence="2" id="KW-1185">Reference proteome</keyword>
<gene>
    <name evidence="1" type="ORF">KGA66_02555</name>
</gene>
<dbReference type="EMBL" id="JAGSXH010000005">
    <property type="protein sequence ID" value="MBS2961913.1"/>
    <property type="molecule type" value="Genomic_DNA"/>
</dbReference>
<accession>A0A8J8BAB5</accession>
<name>A0A8J8BAB5_9ACTN</name>
<comment type="caution">
    <text evidence="1">The sequence shown here is derived from an EMBL/GenBank/DDBJ whole genome shotgun (WGS) entry which is preliminary data.</text>
</comment>
<organism evidence="1 2">
    <name type="scientific">Actinocrinis puniceicyclus</name>
    <dbReference type="NCBI Taxonomy" id="977794"/>
    <lineage>
        <taxon>Bacteria</taxon>
        <taxon>Bacillati</taxon>
        <taxon>Actinomycetota</taxon>
        <taxon>Actinomycetes</taxon>
        <taxon>Catenulisporales</taxon>
        <taxon>Actinospicaceae</taxon>
        <taxon>Actinocrinis</taxon>
    </lineage>
</organism>
<evidence type="ECO:0000313" key="1">
    <source>
        <dbReference type="EMBL" id="MBS2961913.1"/>
    </source>
</evidence>
<protein>
    <submittedName>
        <fullName evidence="1">Uncharacterized protein</fullName>
    </submittedName>
</protein>
<dbReference type="Proteomes" id="UP000677913">
    <property type="component" value="Unassembled WGS sequence"/>
</dbReference>
<proteinExistence type="predicted"/>
<dbReference type="AlphaFoldDB" id="A0A8J8BAB5"/>
<sequence>MRFSQPGEQPSRQSPDYAELVERFPGPVAIACAPPAGSIALCGYESSDGHPWAVEVTYALAGRDLLRVRTVRGSVDWTPVIRGTESLAGNLGVLGLPGDPDAPETPTSVTVDGTPMAGTRIDLPDLSGVRLEWREQHVFCIGDPRQIDAVELRSATGADFARLCAEFEDFVARRRAERGY</sequence>
<dbReference type="RefSeq" id="WP_211464043.1">
    <property type="nucleotide sequence ID" value="NZ_JAGSXH010000005.1"/>
</dbReference>
<reference evidence="1" key="1">
    <citation type="submission" date="2021-04" db="EMBL/GenBank/DDBJ databases">
        <title>Genome based classification of Actinospica acidithermotolerans sp. nov., an actinobacterium isolated from an Indonesian hot spring.</title>
        <authorList>
            <person name="Kusuma A.B."/>
            <person name="Putra K.E."/>
            <person name="Nafisah S."/>
            <person name="Loh J."/>
            <person name="Nouioui I."/>
            <person name="Goodfellow M."/>
        </authorList>
    </citation>
    <scope>NUCLEOTIDE SEQUENCE</scope>
    <source>
        <strain evidence="1">DSM 45618</strain>
    </source>
</reference>